<evidence type="ECO:0000313" key="1">
    <source>
        <dbReference type="EMBL" id="KAE9036236.1"/>
    </source>
</evidence>
<reference evidence="3 5" key="1">
    <citation type="submission" date="2018-08" db="EMBL/GenBank/DDBJ databases">
        <title>Genomic investigation of the strawberry pathogen Phytophthora fragariae indicates pathogenicity is determined by transcriptional variation in three key races.</title>
        <authorList>
            <person name="Adams T.M."/>
            <person name="Armitage A.D."/>
            <person name="Sobczyk M.K."/>
            <person name="Bates H.J."/>
            <person name="Dunwell J.M."/>
            <person name="Nellist C.F."/>
            <person name="Harrison R.J."/>
        </authorList>
    </citation>
    <scope>NUCLEOTIDE SEQUENCE [LARGE SCALE GENOMIC DNA]</scope>
    <source>
        <strain evidence="2 4">SCRP249</strain>
        <strain evidence="1 6">SCRP324</strain>
        <strain evidence="3 5">SCRP333</strain>
    </source>
</reference>
<evidence type="ECO:0000313" key="4">
    <source>
        <dbReference type="Proteomes" id="UP000429607"/>
    </source>
</evidence>
<dbReference type="Proteomes" id="UP000434957">
    <property type="component" value="Unassembled WGS sequence"/>
</dbReference>
<dbReference type="EMBL" id="QXFU01000338">
    <property type="protein sequence ID" value="KAE9036236.1"/>
    <property type="molecule type" value="Genomic_DNA"/>
</dbReference>
<proteinExistence type="predicted"/>
<sequence>MSTFLKRTLVQLREAKRQLKSSGSRNGSELLEKLSEISDMKTGFTLLNQHWKEAFLVSKRQLDQEIADHTRDFKRVVQIHEREEEALRAKLAAMTQERDDIFAYARSQNRQLKAGSLNFPKVMNFLNQHQTRVVGNWPRLKTLLEHLRDHRTPPND</sequence>
<gene>
    <name evidence="2" type="ORF">PR001_g3937</name>
    <name evidence="1" type="ORF">PR002_g7183</name>
    <name evidence="3" type="ORF">PR003_g7516</name>
</gene>
<dbReference type="AlphaFoldDB" id="A0A6A4FLL3"/>
<name>A0A6A4FLL3_9STRA</name>
<dbReference type="Proteomes" id="UP000429607">
    <property type="component" value="Unassembled WGS sequence"/>
</dbReference>
<evidence type="ECO:0000313" key="6">
    <source>
        <dbReference type="Proteomes" id="UP000435112"/>
    </source>
</evidence>
<evidence type="ECO:0000313" key="3">
    <source>
        <dbReference type="EMBL" id="KAE9346285.1"/>
    </source>
</evidence>
<dbReference type="EMBL" id="QXFV01000153">
    <property type="protein sequence ID" value="KAE9048119.1"/>
    <property type="molecule type" value="Genomic_DNA"/>
</dbReference>
<protein>
    <submittedName>
        <fullName evidence="3">Uncharacterized protein</fullName>
    </submittedName>
</protein>
<evidence type="ECO:0000313" key="2">
    <source>
        <dbReference type="EMBL" id="KAE9048119.1"/>
    </source>
</evidence>
<accession>A0A6A4FLL3</accession>
<dbReference type="Proteomes" id="UP000435112">
    <property type="component" value="Unassembled WGS sequence"/>
</dbReference>
<dbReference type="EMBL" id="QXFT01000356">
    <property type="protein sequence ID" value="KAE9346285.1"/>
    <property type="molecule type" value="Genomic_DNA"/>
</dbReference>
<comment type="caution">
    <text evidence="3">The sequence shown here is derived from an EMBL/GenBank/DDBJ whole genome shotgun (WGS) entry which is preliminary data.</text>
</comment>
<dbReference type="OrthoDB" id="129687at2759"/>
<organism evidence="3 5">
    <name type="scientific">Phytophthora rubi</name>
    <dbReference type="NCBI Taxonomy" id="129364"/>
    <lineage>
        <taxon>Eukaryota</taxon>
        <taxon>Sar</taxon>
        <taxon>Stramenopiles</taxon>
        <taxon>Oomycota</taxon>
        <taxon>Peronosporomycetes</taxon>
        <taxon>Peronosporales</taxon>
        <taxon>Peronosporaceae</taxon>
        <taxon>Phytophthora</taxon>
    </lineage>
</organism>
<evidence type="ECO:0000313" key="5">
    <source>
        <dbReference type="Proteomes" id="UP000434957"/>
    </source>
</evidence>
<keyword evidence="5" id="KW-1185">Reference proteome</keyword>